<dbReference type="InterPro" id="IPR004481">
    <property type="entry name" value="K/Na/Ca-exchanger"/>
</dbReference>
<evidence type="ECO:0000256" key="5">
    <source>
        <dbReference type="SAM" id="Phobius"/>
    </source>
</evidence>
<name>A0A1E5T5F9_9BACT</name>
<keyword evidence="8" id="KW-1185">Reference proteome</keyword>
<dbReference type="STRING" id="1563681.BFP71_02775"/>
<dbReference type="GO" id="GO:0005262">
    <property type="term" value="F:calcium channel activity"/>
    <property type="evidence" value="ECO:0007669"/>
    <property type="project" value="TreeGrafter"/>
</dbReference>
<feature type="transmembrane region" description="Helical" evidence="5">
    <location>
        <begin position="6"/>
        <end position="23"/>
    </location>
</feature>
<feature type="transmembrane region" description="Helical" evidence="5">
    <location>
        <begin position="272"/>
        <end position="288"/>
    </location>
</feature>
<gene>
    <name evidence="7" type="ORF">BFP71_02775</name>
</gene>
<dbReference type="OrthoDB" id="9794225at2"/>
<evidence type="ECO:0000313" key="8">
    <source>
        <dbReference type="Proteomes" id="UP000095552"/>
    </source>
</evidence>
<dbReference type="NCBIfam" id="TIGR00367">
    <property type="entry name" value="calcium/sodium antiporter"/>
    <property type="match status" value="1"/>
</dbReference>
<dbReference type="PANTHER" id="PTHR10846">
    <property type="entry name" value="SODIUM/POTASSIUM/CALCIUM EXCHANGER"/>
    <property type="match status" value="1"/>
</dbReference>
<keyword evidence="3 5" id="KW-1133">Transmembrane helix</keyword>
<dbReference type="InterPro" id="IPR044880">
    <property type="entry name" value="NCX_ion-bd_dom_sf"/>
</dbReference>
<evidence type="ECO:0000256" key="3">
    <source>
        <dbReference type="ARBA" id="ARBA00022989"/>
    </source>
</evidence>
<comment type="caution">
    <text evidence="7">The sequence shown here is derived from an EMBL/GenBank/DDBJ whole genome shotgun (WGS) entry which is preliminary data.</text>
</comment>
<accession>A0A1E5T5F9</accession>
<evidence type="ECO:0000256" key="4">
    <source>
        <dbReference type="ARBA" id="ARBA00023136"/>
    </source>
</evidence>
<feature type="transmembrane region" description="Helical" evidence="5">
    <location>
        <begin position="240"/>
        <end position="260"/>
    </location>
</feature>
<dbReference type="GO" id="GO:0008273">
    <property type="term" value="F:calcium, potassium:sodium antiporter activity"/>
    <property type="evidence" value="ECO:0007669"/>
    <property type="project" value="TreeGrafter"/>
</dbReference>
<feature type="transmembrane region" description="Helical" evidence="5">
    <location>
        <begin position="206"/>
        <end position="228"/>
    </location>
</feature>
<dbReference type="Gene3D" id="6.10.280.80">
    <property type="entry name" value="NCX, peripheral helical region"/>
    <property type="match status" value="1"/>
</dbReference>
<dbReference type="InterPro" id="IPR004837">
    <property type="entry name" value="NaCa_Exmemb"/>
</dbReference>
<comment type="subcellular location">
    <subcellularLocation>
        <location evidence="1">Membrane</location>
        <topology evidence="1">Multi-pass membrane protein</topology>
    </subcellularLocation>
</comment>
<dbReference type="Pfam" id="PF01699">
    <property type="entry name" value="Na_Ca_ex"/>
    <property type="match status" value="2"/>
</dbReference>
<feature type="transmembrane region" description="Helical" evidence="5">
    <location>
        <begin position="295"/>
        <end position="312"/>
    </location>
</feature>
<feature type="domain" description="Sodium/calcium exchanger membrane region" evidence="6">
    <location>
        <begin position="5"/>
        <end position="144"/>
    </location>
</feature>
<evidence type="ECO:0000256" key="2">
    <source>
        <dbReference type="ARBA" id="ARBA00022692"/>
    </source>
</evidence>
<dbReference type="Proteomes" id="UP000095552">
    <property type="component" value="Unassembled WGS sequence"/>
</dbReference>
<dbReference type="AlphaFoldDB" id="A0A1E5T5F9"/>
<feature type="transmembrane region" description="Helical" evidence="5">
    <location>
        <begin position="125"/>
        <end position="145"/>
    </location>
</feature>
<reference evidence="7 8" key="1">
    <citation type="submission" date="2016-08" db="EMBL/GenBank/DDBJ databases">
        <title>Draft genome of Fabibacter sp. strain SK-8.</title>
        <authorList>
            <person name="Wong S.-K."/>
            <person name="Hamasaki K."/>
            <person name="Yoshizawa S."/>
        </authorList>
    </citation>
    <scope>NUCLEOTIDE SEQUENCE [LARGE SCALE GENOMIC DNA]</scope>
    <source>
        <strain evidence="7 8">SK-8</strain>
    </source>
</reference>
<evidence type="ECO:0000259" key="6">
    <source>
        <dbReference type="Pfam" id="PF01699"/>
    </source>
</evidence>
<dbReference type="Gene3D" id="1.20.1420.30">
    <property type="entry name" value="NCX, central ion-binding region"/>
    <property type="match status" value="1"/>
</dbReference>
<dbReference type="GO" id="GO:0006874">
    <property type="term" value="P:intracellular calcium ion homeostasis"/>
    <property type="evidence" value="ECO:0007669"/>
    <property type="project" value="TreeGrafter"/>
</dbReference>
<feature type="transmembrane region" description="Helical" evidence="5">
    <location>
        <begin position="172"/>
        <end position="191"/>
    </location>
</feature>
<dbReference type="EMBL" id="MDGQ01000003">
    <property type="protein sequence ID" value="OEK06609.1"/>
    <property type="molecule type" value="Genomic_DNA"/>
</dbReference>
<evidence type="ECO:0000313" key="7">
    <source>
        <dbReference type="EMBL" id="OEK06609.1"/>
    </source>
</evidence>
<protein>
    <recommendedName>
        <fullName evidence="6">Sodium/calcium exchanger membrane region domain-containing protein</fullName>
    </recommendedName>
</protein>
<keyword evidence="2 5" id="KW-0812">Transmembrane</keyword>
<dbReference type="GO" id="GO:0005886">
    <property type="term" value="C:plasma membrane"/>
    <property type="evidence" value="ECO:0007669"/>
    <property type="project" value="TreeGrafter"/>
</dbReference>
<sequence length="313" mass="33758">MLLDILILIVGLVTLILGGDVLVKGASRVALRFDVSPMIVGLTIVAFSTSAPEMLVSLNAAFKEVPDFAMGNVVGSNIANLSLVLGTACLFGYIPIQKGTARRDWLVTMLASILLYFFTKDGDLVLWEGAILFSCLIAYLGYLLVITKKDQIKLDVTYDRSKDSNADKAKDLLYIGLGGVCLYFGSDWFISGAESLATDLGVSQRVIGLTVLALGTSLPELATSIIAARKGETDLALGNLFGSNIFNILSILGITSMVHGLGVNSMIIDNDLIWMLGLTLGILPLMLFRRRLSTLSGIILLTFYGLYIFMILK</sequence>
<evidence type="ECO:0000256" key="1">
    <source>
        <dbReference type="ARBA" id="ARBA00004141"/>
    </source>
</evidence>
<feature type="domain" description="Sodium/calcium exchanger membrane region" evidence="6">
    <location>
        <begin position="172"/>
        <end position="312"/>
    </location>
</feature>
<keyword evidence="4 5" id="KW-0472">Membrane</keyword>
<proteinExistence type="predicted"/>
<feature type="transmembrane region" description="Helical" evidence="5">
    <location>
        <begin position="35"/>
        <end position="58"/>
    </location>
</feature>
<dbReference type="RefSeq" id="WP_069833921.1">
    <property type="nucleotide sequence ID" value="NZ_MDGQ01000003.1"/>
</dbReference>
<organism evidence="7 8">
    <name type="scientific">Roseivirga misakiensis</name>
    <dbReference type="NCBI Taxonomy" id="1563681"/>
    <lineage>
        <taxon>Bacteria</taxon>
        <taxon>Pseudomonadati</taxon>
        <taxon>Bacteroidota</taxon>
        <taxon>Cytophagia</taxon>
        <taxon>Cytophagales</taxon>
        <taxon>Roseivirgaceae</taxon>
        <taxon>Roseivirga</taxon>
    </lineage>
</organism>
<feature type="transmembrane region" description="Helical" evidence="5">
    <location>
        <begin position="78"/>
        <end position="96"/>
    </location>
</feature>
<dbReference type="PANTHER" id="PTHR10846:SF8">
    <property type="entry name" value="INNER MEMBRANE PROTEIN YRBG"/>
    <property type="match status" value="1"/>
</dbReference>